<keyword evidence="7" id="KW-0503">Monooxygenase</keyword>
<proteinExistence type="inferred from homology"/>
<dbReference type="PANTHER" id="PTHR43004">
    <property type="entry name" value="TRK SYSTEM POTASSIUM UPTAKE PROTEIN"/>
    <property type="match status" value="1"/>
</dbReference>
<dbReference type="InterPro" id="IPR038220">
    <property type="entry name" value="PHOX_C_sf"/>
</dbReference>
<dbReference type="OrthoDB" id="1716816at2759"/>
<dbReference type="InterPro" id="IPR036249">
    <property type="entry name" value="Thioredoxin-like_sf"/>
</dbReference>
<dbReference type="KEGG" id="tasa:A1Q1_06764"/>
<gene>
    <name evidence="7" type="ORF">A1Q1_06764</name>
</gene>
<dbReference type="HOGENOM" id="CLU_009665_9_2_1"/>
<dbReference type="InterPro" id="IPR012941">
    <property type="entry name" value="Phe_hydrox_C_dim_dom"/>
</dbReference>
<organism evidence="7 8">
    <name type="scientific">Trichosporon asahii var. asahii (strain ATCC 90039 / CBS 2479 / JCM 2466 / KCTC 7840 / NBRC 103889/ NCYC 2677 / UAMH 7654)</name>
    <name type="common">Yeast</name>
    <dbReference type="NCBI Taxonomy" id="1186058"/>
    <lineage>
        <taxon>Eukaryota</taxon>
        <taxon>Fungi</taxon>
        <taxon>Dikarya</taxon>
        <taxon>Basidiomycota</taxon>
        <taxon>Agaricomycotina</taxon>
        <taxon>Tremellomycetes</taxon>
        <taxon>Trichosporonales</taxon>
        <taxon>Trichosporonaceae</taxon>
        <taxon>Trichosporon</taxon>
    </lineage>
</organism>
<evidence type="ECO:0000313" key="8">
    <source>
        <dbReference type="Proteomes" id="UP000002748"/>
    </source>
</evidence>
<dbReference type="SUPFAM" id="SSF51905">
    <property type="entry name" value="FAD/NAD(P)-binding domain"/>
    <property type="match status" value="1"/>
</dbReference>
<protein>
    <submittedName>
        <fullName evidence="7">FAD monooxygenase-like protein</fullName>
    </submittedName>
</protein>
<dbReference type="GO" id="GO:0016709">
    <property type="term" value="F:oxidoreductase activity, acting on paired donors, with incorporation or reduction of molecular oxygen, NAD(P)H as one donor, and incorporation of one atom of oxygen"/>
    <property type="evidence" value="ECO:0007669"/>
    <property type="project" value="UniProtKB-ARBA"/>
</dbReference>
<evidence type="ECO:0000256" key="2">
    <source>
        <dbReference type="ARBA" id="ARBA00022630"/>
    </source>
</evidence>
<keyword evidence="3" id="KW-0274">FAD</keyword>
<dbReference type="Proteomes" id="UP000002748">
    <property type="component" value="Unassembled WGS sequence"/>
</dbReference>
<dbReference type="AlphaFoldDB" id="J5TPZ7"/>
<dbReference type="CDD" id="cd02979">
    <property type="entry name" value="PHOX_C"/>
    <property type="match status" value="1"/>
</dbReference>
<dbReference type="PRINTS" id="PR00420">
    <property type="entry name" value="RNGMNOXGNASE"/>
</dbReference>
<dbReference type="SUPFAM" id="SSF54373">
    <property type="entry name" value="FAD-linked reductases, C-terminal domain"/>
    <property type="match status" value="1"/>
</dbReference>
<evidence type="ECO:0000259" key="5">
    <source>
        <dbReference type="Pfam" id="PF01494"/>
    </source>
</evidence>
<dbReference type="PANTHER" id="PTHR43004:SF20">
    <property type="entry name" value="2-MONOOXYGENASE, PUTATIVE (AFU_ORTHOLOGUE AFUA_1G13660)-RELATED"/>
    <property type="match status" value="1"/>
</dbReference>
<reference evidence="7 8" key="1">
    <citation type="journal article" date="2012" name="Eukaryot. Cell">
        <title>Draft genome sequence of CBS 2479, the standard type strain of Trichosporon asahii.</title>
        <authorList>
            <person name="Yang R.Y."/>
            <person name="Li H.T."/>
            <person name="Zhu H."/>
            <person name="Zhou G.P."/>
            <person name="Wang M."/>
            <person name="Wang L."/>
        </authorList>
    </citation>
    <scope>NUCLEOTIDE SEQUENCE [LARGE SCALE GENOMIC DNA]</scope>
    <source>
        <strain evidence="8">ATCC 90039 / CBS 2479 / JCM 2466 / KCTC 7840 / NCYC 2677 / UAMH 7654</strain>
    </source>
</reference>
<accession>J5TPZ7</accession>
<sequence length="696" mass="78125">MTQDPTKYKESECDVLIVGAGPAGMMAARVLANYQRQQPDLKIRIIDKRSTKIFTGQADGLQSRTLECMQNLGIAQKILAESNELYTIALYNPDENGIIRRTDRIPDTMPGISRFHQCVLHQGRIERHLIDSTLETSNGRIKIERPIITEDMEIDESAVEDPDAYPITVTLRYLGEEESTPLQFGHKVENGLYRSVSMMDAEDEDAQYKLPEGAEPGMIEKVKCKYVIGCDGGHSWVRRKLGIEMVGEQTDYIWGVLDAIPHTNFPDIRSRCAIHSAESGSVMIIPREKDLVRFYVQLQERAIPGQRVDRSKYTPDVVLEAARKIMAPYTLDITNLEWFTAYHIGQRVAHIFGKDDRVFIAGDACHTHSPKAGQGMNASMMDTWNLCWKLGMVLTGRANRNLLSTYQTERQPFAQALIDFDHKFSRLFSGRPAKDVADEMGVNMEEFKSAFIKSGKFASGTAIDYNESVAVAKTGDPKLNKVKSKPELAKNIGVGTRLQSERVIRHAEGLVTEVQDLLVSNGAFRIFVFAGKANQPEQMARLNKFAEYLDSADSVVSRYTPAGRKRDFIFDVITIHSNSREEIEMQDFPAPALYPKWDYKKIYADCEDWHIGHPRAYEKYGIDPVKGCVVVVRPDGYVALVTDLESTKDLDAYFDGFMQAPKKAVGAQTEPDWTAKGLYKKTTEAAKADRASATAA</sequence>
<dbReference type="Gene3D" id="3.40.30.20">
    <property type="match status" value="1"/>
</dbReference>
<comment type="similarity">
    <text evidence="1">Belongs to the PheA/TfdB FAD monooxygenase family.</text>
</comment>
<dbReference type="EMBL" id="ALBS01000037">
    <property type="protein sequence ID" value="EJT52051.1"/>
    <property type="molecule type" value="Genomic_DNA"/>
</dbReference>
<dbReference type="SMR" id="J5TPZ7"/>
<dbReference type="RefSeq" id="XP_014183288.1">
    <property type="nucleotide sequence ID" value="XM_014327813.1"/>
</dbReference>
<dbReference type="InterPro" id="IPR002938">
    <property type="entry name" value="FAD-bd"/>
</dbReference>
<evidence type="ECO:0000256" key="4">
    <source>
        <dbReference type="ARBA" id="ARBA00023002"/>
    </source>
</evidence>
<dbReference type="Pfam" id="PF07976">
    <property type="entry name" value="Phe_hydrox_dim"/>
    <property type="match status" value="1"/>
</dbReference>
<dbReference type="InterPro" id="IPR050641">
    <property type="entry name" value="RIFMO-like"/>
</dbReference>
<dbReference type="VEuPathDB" id="FungiDB:A1Q1_06764"/>
<dbReference type="GeneID" id="25990276"/>
<dbReference type="Gene3D" id="3.30.9.10">
    <property type="entry name" value="D-Amino Acid Oxidase, subunit A, domain 2"/>
    <property type="match status" value="1"/>
</dbReference>
<dbReference type="Gene3D" id="3.50.50.60">
    <property type="entry name" value="FAD/NAD(P)-binding domain"/>
    <property type="match status" value="1"/>
</dbReference>
<evidence type="ECO:0000313" key="7">
    <source>
        <dbReference type="EMBL" id="EJT52051.1"/>
    </source>
</evidence>
<keyword evidence="2" id="KW-0285">Flavoprotein</keyword>
<feature type="domain" description="FAD-binding" evidence="5">
    <location>
        <begin position="12"/>
        <end position="420"/>
    </location>
</feature>
<evidence type="ECO:0000259" key="6">
    <source>
        <dbReference type="Pfam" id="PF07976"/>
    </source>
</evidence>
<dbReference type="GO" id="GO:0071949">
    <property type="term" value="F:FAD binding"/>
    <property type="evidence" value="ECO:0007669"/>
    <property type="project" value="InterPro"/>
</dbReference>
<dbReference type="InterPro" id="IPR036188">
    <property type="entry name" value="FAD/NAD-bd_sf"/>
</dbReference>
<name>J5TPZ7_TRIAS</name>
<evidence type="ECO:0000256" key="3">
    <source>
        <dbReference type="ARBA" id="ARBA00022827"/>
    </source>
</evidence>
<comment type="caution">
    <text evidence="7">The sequence shown here is derived from an EMBL/GenBank/DDBJ whole genome shotgun (WGS) entry which is preliminary data.</text>
</comment>
<dbReference type="Pfam" id="PF01494">
    <property type="entry name" value="FAD_binding_3"/>
    <property type="match status" value="1"/>
</dbReference>
<dbReference type="SUPFAM" id="SSF52833">
    <property type="entry name" value="Thioredoxin-like"/>
    <property type="match status" value="1"/>
</dbReference>
<evidence type="ECO:0000256" key="1">
    <source>
        <dbReference type="ARBA" id="ARBA00007801"/>
    </source>
</evidence>
<keyword evidence="4" id="KW-0560">Oxidoreductase</keyword>
<feature type="domain" description="Phenol hydroxylase-like C-terminal dimerisation" evidence="6">
    <location>
        <begin position="463"/>
        <end position="660"/>
    </location>
</feature>